<gene>
    <name evidence="1" type="ORF">ILEXP_LOCUS23682</name>
</gene>
<evidence type="ECO:0000313" key="1">
    <source>
        <dbReference type="EMBL" id="CAK9155283.1"/>
    </source>
</evidence>
<protein>
    <submittedName>
        <fullName evidence="1">Uncharacterized protein</fullName>
    </submittedName>
</protein>
<proteinExistence type="predicted"/>
<organism evidence="1 2">
    <name type="scientific">Ilex paraguariensis</name>
    <name type="common">yerba mate</name>
    <dbReference type="NCBI Taxonomy" id="185542"/>
    <lineage>
        <taxon>Eukaryota</taxon>
        <taxon>Viridiplantae</taxon>
        <taxon>Streptophyta</taxon>
        <taxon>Embryophyta</taxon>
        <taxon>Tracheophyta</taxon>
        <taxon>Spermatophyta</taxon>
        <taxon>Magnoliopsida</taxon>
        <taxon>eudicotyledons</taxon>
        <taxon>Gunneridae</taxon>
        <taxon>Pentapetalae</taxon>
        <taxon>asterids</taxon>
        <taxon>campanulids</taxon>
        <taxon>Aquifoliales</taxon>
        <taxon>Aquifoliaceae</taxon>
        <taxon>Ilex</taxon>
    </lineage>
</organism>
<reference evidence="1 2" key="1">
    <citation type="submission" date="2024-02" db="EMBL/GenBank/DDBJ databases">
        <authorList>
            <person name="Vignale AGUSTIN F."/>
            <person name="Sosa J E."/>
            <person name="Modenutti C."/>
        </authorList>
    </citation>
    <scope>NUCLEOTIDE SEQUENCE [LARGE SCALE GENOMIC DNA]</scope>
</reference>
<comment type="caution">
    <text evidence="1">The sequence shown here is derived from an EMBL/GenBank/DDBJ whole genome shotgun (WGS) entry which is preliminary data.</text>
</comment>
<name>A0ABC8SDJ8_9AQUA</name>
<accession>A0ABC8SDJ8</accession>
<dbReference type="Proteomes" id="UP001642360">
    <property type="component" value="Unassembled WGS sequence"/>
</dbReference>
<sequence>MELGQFRVAPDQREKFLQRFQQVQQQGQSTLLGMPPLAGGNHKQFSAQQQNTLLQQKQDHLLHPQSGYHPKHLVDNGPIISFESAHHSSAHVLVPSLWPNREPLYQGDRGCT</sequence>
<keyword evidence="2" id="KW-1185">Reference proteome</keyword>
<dbReference type="EMBL" id="CAUOFW020002669">
    <property type="protein sequence ID" value="CAK9155283.1"/>
    <property type="molecule type" value="Genomic_DNA"/>
</dbReference>
<dbReference type="AlphaFoldDB" id="A0ABC8SDJ8"/>
<evidence type="ECO:0000313" key="2">
    <source>
        <dbReference type="Proteomes" id="UP001642360"/>
    </source>
</evidence>